<proteinExistence type="inferred from homology"/>
<keyword evidence="15 16" id="KW-0472">Membrane</keyword>
<dbReference type="RefSeq" id="WP_103057938.1">
    <property type="nucleotide sequence ID" value="NZ_BSOF01000028.1"/>
</dbReference>
<evidence type="ECO:0000256" key="17">
    <source>
        <dbReference type="SAM" id="MobiDB-lite"/>
    </source>
</evidence>
<dbReference type="InterPro" id="IPR004659">
    <property type="entry name" value="RNase_E/G"/>
</dbReference>
<evidence type="ECO:0000256" key="12">
    <source>
        <dbReference type="ARBA" id="ARBA00022833"/>
    </source>
</evidence>
<evidence type="ECO:0000256" key="3">
    <source>
        <dbReference type="ARBA" id="ARBA00022490"/>
    </source>
</evidence>
<keyword evidence="5 16" id="KW-0698">rRNA processing</keyword>
<feature type="compositionally biased region" description="Basic and acidic residues" evidence="17">
    <location>
        <begin position="666"/>
        <end position="708"/>
    </location>
</feature>
<dbReference type="GO" id="GO:0008995">
    <property type="term" value="F:ribonuclease E activity"/>
    <property type="evidence" value="ECO:0007669"/>
    <property type="project" value="UniProtKB-EC"/>
</dbReference>
<dbReference type="CDD" id="cd04453">
    <property type="entry name" value="S1_RNase_E"/>
    <property type="match status" value="1"/>
</dbReference>
<evidence type="ECO:0000313" key="20">
    <source>
        <dbReference type="Proteomes" id="UP000236345"/>
    </source>
</evidence>
<comment type="function">
    <text evidence="16">Endoribonuclease that plays a central role in RNA processing and decay. Required for the maturation of 5S and 16S rRNAs and the majority of tRNAs. Also involved in the degradation of most mRNAs.</text>
</comment>
<keyword evidence="16" id="KW-0820">tRNA-binding</keyword>
<feature type="region of interest" description="Disordered" evidence="17">
    <location>
        <begin position="1074"/>
        <end position="1121"/>
    </location>
</feature>
<evidence type="ECO:0000256" key="2">
    <source>
        <dbReference type="ARBA" id="ARBA00022475"/>
    </source>
</evidence>
<dbReference type="SUPFAM" id="SSF50249">
    <property type="entry name" value="Nucleic acid-binding proteins"/>
    <property type="match status" value="1"/>
</dbReference>
<comment type="cofactor">
    <cofactor evidence="16">
        <name>Zn(2+)</name>
        <dbReference type="ChEBI" id="CHEBI:29105"/>
    </cofactor>
    <text evidence="16">Binds 2 Zn(2+) ions per homotetramer.</text>
</comment>
<feature type="compositionally biased region" description="Polar residues" evidence="17">
    <location>
        <begin position="997"/>
        <end position="1006"/>
    </location>
</feature>
<feature type="compositionally biased region" description="Low complexity" evidence="17">
    <location>
        <begin position="783"/>
        <end position="794"/>
    </location>
</feature>
<feature type="binding site" evidence="16">
    <location>
        <position position="346"/>
    </location>
    <ligand>
        <name>Mg(2+)</name>
        <dbReference type="ChEBI" id="CHEBI:18420"/>
        <note>catalytic</note>
    </ligand>
</feature>
<dbReference type="InterPro" id="IPR028878">
    <property type="entry name" value="RNase_E"/>
</dbReference>
<dbReference type="Pfam" id="PF12111">
    <property type="entry name" value="PNPase_C"/>
    <property type="match status" value="1"/>
</dbReference>
<organism evidence="19 20">
    <name type="scientific">Mixta theicola</name>
    <dbReference type="NCBI Taxonomy" id="1458355"/>
    <lineage>
        <taxon>Bacteria</taxon>
        <taxon>Pseudomonadati</taxon>
        <taxon>Pseudomonadota</taxon>
        <taxon>Gammaproteobacteria</taxon>
        <taxon>Enterobacterales</taxon>
        <taxon>Erwiniaceae</taxon>
        <taxon>Mixta</taxon>
    </lineage>
</organism>
<feature type="compositionally biased region" description="Polar residues" evidence="17">
    <location>
        <begin position="1110"/>
        <end position="1121"/>
    </location>
</feature>
<comment type="subunit">
    <text evidence="16">Component of the RNA degradosome, which is a multiprotein complex involved in RNA processing and mRNA degradation. Within the RNA degradosome, RNase E assembles into a homotetramer formed by a dimer of dimers.</text>
</comment>
<feature type="binding site" evidence="16">
    <location>
        <position position="407"/>
    </location>
    <ligand>
        <name>Zn(2+)</name>
        <dbReference type="ChEBI" id="CHEBI:29105"/>
        <note>ligand shared between dimeric partners</note>
    </ligand>
</feature>
<dbReference type="InterPro" id="IPR021968">
    <property type="entry name" value="PNPase_C"/>
</dbReference>
<gene>
    <name evidence="16" type="primary">rne</name>
    <name evidence="19" type="ORF">COO59_00790</name>
</gene>
<feature type="binding site" evidence="16">
    <location>
        <position position="303"/>
    </location>
    <ligand>
        <name>Mg(2+)</name>
        <dbReference type="ChEBI" id="CHEBI:18420"/>
        <note>catalytic</note>
    </ligand>
</feature>
<evidence type="ECO:0000256" key="16">
    <source>
        <dbReference type="HAMAP-Rule" id="MF_00970"/>
    </source>
</evidence>
<evidence type="ECO:0000256" key="14">
    <source>
        <dbReference type="ARBA" id="ARBA00022884"/>
    </source>
</evidence>
<accession>A0A2K1QED5</accession>
<keyword evidence="12 16" id="KW-0862">Zinc</keyword>
<evidence type="ECO:0000256" key="10">
    <source>
        <dbReference type="ARBA" id="ARBA00022759"/>
    </source>
</evidence>
<feature type="region of interest" description="Disordered" evidence="17">
    <location>
        <begin position="533"/>
        <end position="566"/>
    </location>
</feature>
<dbReference type="NCBIfam" id="NF008074">
    <property type="entry name" value="PRK10811.1"/>
    <property type="match status" value="1"/>
</dbReference>
<evidence type="ECO:0000256" key="1">
    <source>
        <dbReference type="ARBA" id="ARBA00005663"/>
    </source>
</evidence>
<dbReference type="HAMAP" id="MF_00970">
    <property type="entry name" value="RNase_E"/>
    <property type="match status" value="1"/>
</dbReference>
<dbReference type="GO" id="GO:0009898">
    <property type="term" value="C:cytoplasmic side of plasma membrane"/>
    <property type="evidence" value="ECO:0007669"/>
    <property type="project" value="UniProtKB-UniRule"/>
</dbReference>
<evidence type="ECO:0000256" key="6">
    <source>
        <dbReference type="ARBA" id="ARBA00022694"/>
    </source>
</evidence>
<evidence type="ECO:0000256" key="15">
    <source>
        <dbReference type="ARBA" id="ARBA00023136"/>
    </source>
</evidence>
<evidence type="ECO:0000256" key="11">
    <source>
        <dbReference type="ARBA" id="ARBA00022801"/>
    </source>
</evidence>
<evidence type="ECO:0000313" key="19">
    <source>
        <dbReference type="EMBL" id="PNS13387.1"/>
    </source>
</evidence>
<evidence type="ECO:0000256" key="7">
    <source>
        <dbReference type="ARBA" id="ARBA00022722"/>
    </source>
</evidence>
<reference evidence="20" key="1">
    <citation type="submission" date="2017-09" db="EMBL/GenBank/DDBJ databases">
        <authorList>
            <person name="Palmer M."/>
            <person name="Steenkamp E.T."/>
            <person name="Coetzee M.P."/>
            <person name="Avontuur J.R."/>
            <person name="Van Zyl E."/>
            <person name="Chan W.-Y."/>
            <person name="Blom J."/>
            <person name="Venter S.N."/>
        </authorList>
    </citation>
    <scope>NUCLEOTIDE SEQUENCE [LARGE SCALE GENOMIC DNA]</scope>
    <source>
        <strain evidence="20">QC88-366</strain>
    </source>
</reference>
<evidence type="ECO:0000256" key="5">
    <source>
        <dbReference type="ARBA" id="ARBA00022552"/>
    </source>
</evidence>
<dbReference type="FunFam" id="2.40.50.140:FF:000040">
    <property type="entry name" value="Ribonuclease E"/>
    <property type="match status" value="1"/>
</dbReference>
<keyword evidence="2 16" id="KW-1003">Cell membrane</keyword>
<evidence type="ECO:0000256" key="9">
    <source>
        <dbReference type="ARBA" id="ARBA00022730"/>
    </source>
</evidence>
<keyword evidence="20" id="KW-1185">Reference proteome</keyword>
<sequence length="1121" mass="123417">MKRMLINATQQEELRVALVDGQRLYDLDIESPGHEQKKANIYKGKITRIEPSLEAAFVDYGAERHGFLPLKEISREYFPASYNAHGRPNIKDVLREGQEVIVQIDKEERGNKGAALTTFISLAGSYLVLMPNNPRAGGISRRIEGDDRTELKEALSSLELPEGMGLIVRTAGVGKSAEALQWDLSFRLKHWEAIKKAAENRPAPFLIHQESNVIVRAFRDYLRPDIGEILIDNPKVLDLARQHIAALGRPDFSSKIKLYTGEIPLFSHYQIESQIESAFQREVRLPSGGSIVIDSTEALTAIDINSARATRGGDIEETAFNTNLEAADEIARQLRLRDLGGLIVIDFIDMTPVRHQRAVENRLREAVRQDRARIQISHISRFGLLEMSRQRLSPSLGESSHHVCPRCSGTGTVRDNESLSLSILRLIEEEALKENTKEVHAIVPVPIASYLLNEKRDAVNAIEKRQGGVRAIIVPSDQMQTPHYSVLRVRSGEESQTLSYHLPKLHEAEMALPSENEQAERRRPEQPALAAFAMPDAPPAPQETVVESDKPAQPAASQKAAAEPAASTGIIGRLFGGLKKLFAAEPAAPAAAEQPQQDKPASSESESTQQRERRSGNNRRNNNNNNNRRDRNRDRNAETAPQQARDNREAREEPRRNNKRQQANAEVREETQNTLSDEARAQREEQQQQRREQRAERQRRRQEERRQQQEAAKAAAQQEPQPVASVVEESEENPAEERVQVMPRRKPRQLAQKVRVVSAETVAETQPAVNEEKAAPTEAPTFEAVAPEAQMQPEEQQEEQENRDNGNMPRRSRRSPRHLRVSGQRRRRYRDERYPTQSPMPIACAAASPEMASGKVWVRYPVAQANGENAQAADMSQETPDYSRVATAAAVALPAASETMTEQPSAQPVQAEQHSAQDAVHEVAPQQTDAPVTPVDTHDTSAIDVPVNEEPAVIPAAAEARAAQVAAQAQSADDASQAEATPAAATQAESEPVETAQRASETAMQQASAVAEASANEVSADIAAQVEQVLNAPAVAPEETLPVSEPHAPVPARDEAPAASQSLLAGKYHASAPMTKAPAPAWQPEAPRHSDWVRPPFQFEGKGAAGGHSATHQATAPATKP</sequence>
<dbReference type="NCBIfam" id="TIGR00757">
    <property type="entry name" value="RNaseEG"/>
    <property type="match status" value="1"/>
</dbReference>
<dbReference type="GO" id="GO:0005737">
    <property type="term" value="C:cytoplasm"/>
    <property type="evidence" value="ECO:0007669"/>
    <property type="project" value="UniProtKB-SubCell"/>
</dbReference>
<dbReference type="PANTHER" id="PTHR30001">
    <property type="entry name" value="RIBONUCLEASE"/>
    <property type="match status" value="1"/>
</dbReference>
<feature type="compositionally biased region" description="Low complexity" evidence="17">
    <location>
        <begin position="709"/>
        <end position="727"/>
    </location>
</feature>
<keyword evidence="3 16" id="KW-0963">Cytoplasm</keyword>
<keyword evidence="13 16" id="KW-0460">Magnesium</keyword>
<feature type="compositionally biased region" description="Basic and acidic residues" evidence="17">
    <location>
        <begin position="645"/>
        <end position="656"/>
    </location>
</feature>
<dbReference type="InterPro" id="IPR012340">
    <property type="entry name" value="NA-bd_OB-fold"/>
</dbReference>
<feature type="compositionally biased region" description="Polar residues" evidence="17">
    <location>
        <begin position="898"/>
        <end position="916"/>
    </location>
</feature>
<dbReference type="Proteomes" id="UP000236345">
    <property type="component" value="Unassembled WGS sequence"/>
</dbReference>
<dbReference type="GO" id="GO:0019843">
    <property type="term" value="F:rRNA binding"/>
    <property type="evidence" value="ECO:0007669"/>
    <property type="project" value="UniProtKB-KW"/>
</dbReference>
<dbReference type="EMBL" id="NWUO01000001">
    <property type="protein sequence ID" value="PNS13387.1"/>
    <property type="molecule type" value="Genomic_DNA"/>
</dbReference>
<dbReference type="GO" id="GO:0006402">
    <property type="term" value="P:mRNA catabolic process"/>
    <property type="evidence" value="ECO:0007669"/>
    <property type="project" value="UniProtKB-UniRule"/>
</dbReference>
<dbReference type="AlphaFoldDB" id="A0A2K1QED5"/>
<protein>
    <recommendedName>
        <fullName evidence="16">Ribonuclease E</fullName>
        <shortName evidence="16">RNase E</shortName>
        <ecNumber evidence="16">3.1.26.12</ecNumber>
    </recommendedName>
</protein>
<feature type="compositionally biased region" description="Low complexity" evidence="17">
    <location>
        <begin position="586"/>
        <end position="608"/>
    </location>
</feature>
<keyword evidence="7 16" id="KW-0540">Nuclease</keyword>
<dbReference type="PANTHER" id="PTHR30001:SF1">
    <property type="entry name" value="RIBONUCLEASE E_G-LIKE PROTEIN, CHLOROPLASTIC"/>
    <property type="match status" value="1"/>
</dbReference>
<comment type="caution">
    <text evidence="19">The sequence shown here is derived from an EMBL/GenBank/DDBJ whole genome shotgun (WGS) entry which is preliminary data.</text>
</comment>
<dbReference type="GO" id="GO:0000049">
    <property type="term" value="F:tRNA binding"/>
    <property type="evidence" value="ECO:0007669"/>
    <property type="project" value="UniProtKB-KW"/>
</dbReference>
<dbReference type="Gene3D" id="2.40.50.140">
    <property type="entry name" value="Nucleic acid-binding proteins"/>
    <property type="match status" value="1"/>
</dbReference>
<dbReference type="PROSITE" id="PS50126">
    <property type="entry name" value="S1"/>
    <property type="match status" value="1"/>
</dbReference>
<keyword evidence="9 16" id="KW-0699">rRNA-binding</keyword>
<dbReference type="GO" id="GO:0000287">
    <property type="term" value="F:magnesium ion binding"/>
    <property type="evidence" value="ECO:0007669"/>
    <property type="project" value="UniProtKB-UniRule"/>
</dbReference>
<feature type="compositionally biased region" description="Basic and acidic residues" evidence="17">
    <location>
        <begin position="627"/>
        <end position="637"/>
    </location>
</feature>
<feature type="compositionally biased region" description="Low complexity" evidence="17">
    <location>
        <begin position="1007"/>
        <end position="1017"/>
    </location>
</feature>
<keyword evidence="4 16" id="KW-0997">Cell inner membrane</keyword>
<feature type="compositionally biased region" description="Low complexity" evidence="17">
    <location>
        <begin position="949"/>
        <end position="990"/>
    </location>
</feature>
<keyword evidence="11 16" id="KW-0378">Hydrolase</keyword>
<name>A0A2K1QED5_9GAMM</name>
<dbReference type="EC" id="3.1.26.12" evidence="16"/>
<keyword evidence="8 16" id="KW-0479">Metal-binding</keyword>
<feature type="region of interest" description="Disordered" evidence="17">
    <location>
        <begin position="586"/>
        <end position="841"/>
    </location>
</feature>
<dbReference type="Pfam" id="PF10150">
    <property type="entry name" value="RNase_E_G"/>
    <property type="match status" value="1"/>
</dbReference>
<dbReference type="InterPro" id="IPR019307">
    <property type="entry name" value="RNA-bd_AU-1/RNase_E/G"/>
</dbReference>
<evidence type="ECO:0000256" key="13">
    <source>
        <dbReference type="ARBA" id="ARBA00022842"/>
    </source>
</evidence>
<keyword evidence="6 16" id="KW-0819">tRNA processing</keyword>
<dbReference type="InterPro" id="IPR003029">
    <property type="entry name" value="S1_domain"/>
</dbReference>
<dbReference type="OrthoDB" id="9804278at2"/>
<dbReference type="FunFam" id="3.40.1260.20:FF:000002">
    <property type="entry name" value="Ribonuclease E"/>
    <property type="match status" value="1"/>
</dbReference>
<feature type="region of interest" description="Disordered" evidence="17">
    <location>
        <begin position="895"/>
        <end position="1017"/>
    </location>
</feature>
<feature type="compositionally biased region" description="Basic residues" evidence="17">
    <location>
        <begin position="810"/>
        <end position="828"/>
    </location>
</feature>
<dbReference type="InterPro" id="IPR048583">
    <property type="entry name" value="RNase_E_G_thioredoxin-like"/>
</dbReference>
<comment type="subcellular location">
    <subcellularLocation>
        <location evidence="16">Cytoplasm</location>
    </subcellularLocation>
    <subcellularLocation>
        <location evidence="16">Cell inner membrane</location>
        <topology evidence="16">Peripheral membrane protein</topology>
        <orientation evidence="16">Cytoplasmic side</orientation>
    </subcellularLocation>
</comment>
<evidence type="ECO:0000256" key="8">
    <source>
        <dbReference type="ARBA" id="ARBA00022723"/>
    </source>
</evidence>
<evidence type="ECO:0000256" key="4">
    <source>
        <dbReference type="ARBA" id="ARBA00022519"/>
    </source>
</evidence>
<feature type="region of interest" description="Disordered" evidence="17">
    <location>
        <begin position="1037"/>
        <end position="1061"/>
    </location>
</feature>
<dbReference type="Gene3D" id="3.40.1260.20">
    <property type="entry name" value="Ribonuclease E, catalytic domain"/>
    <property type="match status" value="1"/>
</dbReference>
<keyword evidence="10 16" id="KW-0255">Endonuclease</keyword>
<dbReference type="GO" id="GO:0008033">
    <property type="term" value="P:tRNA processing"/>
    <property type="evidence" value="ECO:0007669"/>
    <property type="project" value="UniProtKB-UniRule"/>
</dbReference>
<feature type="region of interest" description="Required for zinc-mediated homotetramerization and catalytic activity" evidence="16">
    <location>
        <begin position="404"/>
        <end position="407"/>
    </location>
</feature>
<comment type="catalytic activity">
    <reaction evidence="16">
        <text>Endonucleolytic cleavage of single-stranded RNA in A- and U-rich regions.</text>
        <dbReference type="EC" id="3.1.26.12"/>
    </reaction>
</comment>
<feature type="compositionally biased region" description="Low complexity" evidence="17">
    <location>
        <begin position="551"/>
        <end position="566"/>
    </location>
</feature>
<dbReference type="SMART" id="SM00316">
    <property type="entry name" value="S1"/>
    <property type="match status" value="1"/>
</dbReference>
<dbReference type="GO" id="GO:0006364">
    <property type="term" value="P:rRNA processing"/>
    <property type="evidence" value="ECO:0007669"/>
    <property type="project" value="UniProtKB-UniRule"/>
</dbReference>
<feature type="binding site" evidence="16">
    <location>
        <position position="404"/>
    </location>
    <ligand>
        <name>Zn(2+)</name>
        <dbReference type="ChEBI" id="CHEBI:29105"/>
        <note>ligand shared between dimeric partners</note>
    </ligand>
</feature>
<keyword evidence="14 16" id="KW-0694">RNA-binding</keyword>
<feature type="domain" description="S1 motif" evidence="18">
    <location>
        <begin position="39"/>
        <end position="119"/>
    </location>
</feature>
<dbReference type="Pfam" id="PF20833">
    <property type="entry name" value="RNase_E_G_Thio"/>
    <property type="match status" value="1"/>
</dbReference>
<comment type="similarity">
    <text evidence="16">Belongs to the RNase E/G family. RNase E subfamily.</text>
</comment>
<dbReference type="Pfam" id="PF00575">
    <property type="entry name" value="S1"/>
    <property type="match status" value="1"/>
</dbReference>
<evidence type="ECO:0000259" key="18">
    <source>
        <dbReference type="PROSITE" id="PS50126"/>
    </source>
</evidence>
<comment type="cofactor">
    <cofactor evidence="16">
        <name>Mg(2+)</name>
        <dbReference type="ChEBI" id="CHEBI:18420"/>
    </cofactor>
    <text evidence="16">Binds 1 Mg(2+) ion per subunit.</text>
</comment>
<dbReference type="GO" id="GO:0008270">
    <property type="term" value="F:zinc ion binding"/>
    <property type="evidence" value="ECO:0007669"/>
    <property type="project" value="UniProtKB-UniRule"/>
</dbReference>
<comment type="similarity">
    <text evidence="1">Belongs to the RNase E/G family. RNase G subfamily.</text>
</comment>